<keyword evidence="4 7" id="KW-1133">Transmembrane helix</keyword>
<feature type="domain" description="ABC3 transporter permease C-terminal" evidence="8">
    <location>
        <begin position="259"/>
        <end position="379"/>
    </location>
</feature>
<name>A0ABY8VIG8_9CORY</name>
<feature type="transmembrane region" description="Helical" evidence="7">
    <location>
        <begin position="20"/>
        <end position="42"/>
    </location>
</feature>
<dbReference type="EMBL" id="CP126970">
    <property type="protein sequence ID" value="WIM69132.1"/>
    <property type="molecule type" value="Genomic_DNA"/>
</dbReference>
<evidence type="ECO:0000259" key="9">
    <source>
        <dbReference type="Pfam" id="PF12704"/>
    </source>
</evidence>
<feature type="transmembrane region" description="Helical" evidence="7">
    <location>
        <begin position="400"/>
        <end position="422"/>
    </location>
</feature>
<proteinExistence type="inferred from homology"/>
<dbReference type="Pfam" id="PF02687">
    <property type="entry name" value="FtsX"/>
    <property type="match status" value="2"/>
</dbReference>
<feature type="transmembrane region" description="Helical" evidence="7">
    <location>
        <begin position="715"/>
        <end position="743"/>
    </location>
</feature>
<dbReference type="PANTHER" id="PTHR30572:SF4">
    <property type="entry name" value="ABC TRANSPORTER PERMEASE YTRF"/>
    <property type="match status" value="1"/>
</dbReference>
<evidence type="ECO:0000259" key="8">
    <source>
        <dbReference type="Pfam" id="PF02687"/>
    </source>
</evidence>
<keyword evidence="5 7" id="KW-0472">Membrane</keyword>
<feature type="domain" description="ABC3 transporter permease C-terminal" evidence="8">
    <location>
        <begin position="721"/>
        <end position="838"/>
    </location>
</feature>
<sequence>MNSLGILRKLSLRSLGAHKLRLVFTILAVVLGTSFVSGAFILTASLSKAFDDITAANYEGADIVVNSTPEFPVTLDLAEAIEARDDVSRVEVLDTVPVIIIGPDDKPLQTGGAGSWLMPHTPEEESVIPVMTPEAGRIPTAAGEAMINVSAAETAGIEVGETITVIDSEKRTDLEIVGLGSEGVAAGGWAGVLIPTETFRADFTDGESAGRLAIRGSVPVDSLRSAHPGMDISTAADAAAEESEEISQALSFLTYILLAFGLIALLVGTFIISNTFSMIVAQRTKEFALLRALGMSRRQLSGSVLAEAILLGAIGSAVGILVGVGLVRGIVAGMEMAGFGFPDAGLGFTTASVLVPIGIGVVVTAGSAWAPARRAGRVHPVQAMRMGEQASAPPLRARTVVGSVLVLTGIIATVAAAALDSWETGDRAVLAGVGALGIILGVLLVSAWAARAMFSIRPPVPGVVPLLAGTNLSRNPRRTAATAFALTLGVALVAAVGILGESMKESIFGVIDEELRADTIVSGAVVSNQGVPWQAVDEITSVDGVASAMPHVWLPLTVNGEASSTDGQYPVSAVLTADPSLAMAIDVVAGTFDGAASRPGVGVDRPTAERLGLEIGDTTTVEAPAHGGSTTAPVVVIWEETTSYSTVLVSETTAAELIPDRSSWFLQTLYVSFAEGADDAEVHQRVVDTVAPYGVLQVMDTSEFRMVGAQQVNQLMAVVYALLALSVVIAVLGIINTLALSIIERRHEFGMLRAVGMQRSQIRRMVSLESIYIAVLGAATGIVVGAWLGWCFVRVLADQGLDRWAVPWDQIGLVAVAAVFVGALAAIWPARQAARTSPLAAIG</sequence>
<keyword evidence="11" id="KW-1185">Reference proteome</keyword>
<evidence type="ECO:0000256" key="3">
    <source>
        <dbReference type="ARBA" id="ARBA00022692"/>
    </source>
</evidence>
<dbReference type="PANTHER" id="PTHR30572">
    <property type="entry name" value="MEMBRANE COMPONENT OF TRANSPORTER-RELATED"/>
    <property type="match status" value="1"/>
</dbReference>
<evidence type="ECO:0000256" key="4">
    <source>
        <dbReference type="ARBA" id="ARBA00022989"/>
    </source>
</evidence>
<feature type="transmembrane region" description="Helical" evidence="7">
    <location>
        <begin position="810"/>
        <end position="828"/>
    </location>
</feature>
<feature type="transmembrane region" description="Helical" evidence="7">
    <location>
        <begin position="302"/>
        <end position="326"/>
    </location>
</feature>
<dbReference type="Pfam" id="PF12704">
    <property type="entry name" value="MacB_PCD"/>
    <property type="match status" value="2"/>
</dbReference>
<keyword evidence="2" id="KW-1003">Cell membrane</keyword>
<feature type="transmembrane region" description="Helical" evidence="7">
    <location>
        <begin position="428"/>
        <end position="450"/>
    </location>
</feature>
<dbReference type="Proteomes" id="UP001238805">
    <property type="component" value="Chromosome"/>
</dbReference>
<dbReference type="InterPro" id="IPR003838">
    <property type="entry name" value="ABC3_permease_C"/>
</dbReference>
<accession>A0ABY8VIG8</accession>
<feature type="transmembrane region" description="Helical" evidence="7">
    <location>
        <begin position="252"/>
        <end position="281"/>
    </location>
</feature>
<keyword evidence="3 7" id="KW-0812">Transmembrane</keyword>
<reference evidence="10 11" key="1">
    <citation type="submission" date="2023-05" db="EMBL/GenBank/DDBJ databases">
        <title>Corynebacterium suedekumii sp. nov. and Corynebacterium breve sp. nov. isolated from raw cow's milk.</title>
        <authorList>
            <person name="Baer M.K."/>
            <person name="Mehl L."/>
            <person name="Hellmuth R."/>
            <person name="Marke G."/>
            <person name="Lipski A."/>
        </authorList>
    </citation>
    <scope>NUCLEOTIDE SEQUENCE [LARGE SCALE GENOMIC DNA]</scope>
    <source>
        <strain evidence="10 11">LM112</strain>
    </source>
</reference>
<evidence type="ECO:0000256" key="2">
    <source>
        <dbReference type="ARBA" id="ARBA00022475"/>
    </source>
</evidence>
<dbReference type="RefSeq" id="WP_284873729.1">
    <property type="nucleotide sequence ID" value="NZ_CP126970.1"/>
</dbReference>
<feature type="domain" description="MacB-like periplasmic core" evidence="9">
    <location>
        <begin position="479"/>
        <end position="687"/>
    </location>
</feature>
<evidence type="ECO:0000256" key="5">
    <source>
        <dbReference type="ARBA" id="ARBA00023136"/>
    </source>
</evidence>
<evidence type="ECO:0000256" key="1">
    <source>
        <dbReference type="ARBA" id="ARBA00004651"/>
    </source>
</evidence>
<protein>
    <submittedName>
        <fullName evidence="10">FtsX-like permease family protein</fullName>
    </submittedName>
</protein>
<gene>
    <name evidence="10" type="ORF">QP029_07450</name>
</gene>
<feature type="transmembrane region" description="Helical" evidence="7">
    <location>
        <begin position="346"/>
        <end position="370"/>
    </location>
</feature>
<feature type="transmembrane region" description="Helical" evidence="7">
    <location>
        <begin position="480"/>
        <end position="500"/>
    </location>
</feature>
<evidence type="ECO:0000313" key="10">
    <source>
        <dbReference type="EMBL" id="WIM69132.1"/>
    </source>
</evidence>
<evidence type="ECO:0000256" key="7">
    <source>
        <dbReference type="SAM" id="Phobius"/>
    </source>
</evidence>
<comment type="similarity">
    <text evidence="6">Belongs to the ABC-4 integral membrane protein family.</text>
</comment>
<evidence type="ECO:0000313" key="11">
    <source>
        <dbReference type="Proteomes" id="UP001238805"/>
    </source>
</evidence>
<dbReference type="InterPro" id="IPR050250">
    <property type="entry name" value="Macrolide_Exporter_MacB"/>
</dbReference>
<dbReference type="InterPro" id="IPR025857">
    <property type="entry name" value="MacB_PCD"/>
</dbReference>
<evidence type="ECO:0000256" key="6">
    <source>
        <dbReference type="ARBA" id="ARBA00038076"/>
    </source>
</evidence>
<organism evidence="10 11">
    <name type="scientific">Corynebacterium suedekumii</name>
    <dbReference type="NCBI Taxonomy" id="3049801"/>
    <lineage>
        <taxon>Bacteria</taxon>
        <taxon>Bacillati</taxon>
        <taxon>Actinomycetota</taxon>
        <taxon>Actinomycetes</taxon>
        <taxon>Mycobacteriales</taxon>
        <taxon>Corynebacteriaceae</taxon>
        <taxon>Corynebacterium</taxon>
    </lineage>
</organism>
<feature type="transmembrane region" description="Helical" evidence="7">
    <location>
        <begin position="771"/>
        <end position="790"/>
    </location>
</feature>
<feature type="domain" description="MacB-like periplasmic core" evidence="9">
    <location>
        <begin position="23"/>
        <end position="212"/>
    </location>
</feature>
<comment type="subcellular location">
    <subcellularLocation>
        <location evidence="1">Cell membrane</location>
        <topology evidence="1">Multi-pass membrane protein</topology>
    </subcellularLocation>
</comment>